<name>A0A219B4J7_9SPHN</name>
<proteinExistence type="predicted"/>
<organism evidence="2 3">
    <name type="scientific">Pacificimonas flava</name>
    <dbReference type="NCBI Taxonomy" id="1234595"/>
    <lineage>
        <taxon>Bacteria</taxon>
        <taxon>Pseudomonadati</taxon>
        <taxon>Pseudomonadota</taxon>
        <taxon>Alphaproteobacteria</taxon>
        <taxon>Sphingomonadales</taxon>
        <taxon>Sphingosinicellaceae</taxon>
        <taxon>Pacificimonas</taxon>
    </lineage>
</organism>
<dbReference type="Proteomes" id="UP000198462">
    <property type="component" value="Unassembled WGS sequence"/>
</dbReference>
<dbReference type="AlphaFoldDB" id="A0A219B4J7"/>
<accession>A0A219B4J7</accession>
<comment type="caution">
    <text evidence="2">The sequence shown here is derived from an EMBL/GenBank/DDBJ whole genome shotgun (WGS) entry which is preliminary data.</text>
</comment>
<evidence type="ECO:0000313" key="3">
    <source>
        <dbReference type="Proteomes" id="UP000198462"/>
    </source>
</evidence>
<keyword evidence="1" id="KW-0732">Signal</keyword>
<reference evidence="3" key="1">
    <citation type="submission" date="2017-05" db="EMBL/GenBank/DDBJ databases">
        <authorList>
            <person name="Lin X."/>
        </authorList>
    </citation>
    <scope>NUCLEOTIDE SEQUENCE [LARGE SCALE GENOMIC DNA]</scope>
    <source>
        <strain evidence="3">JLT2012</strain>
    </source>
</reference>
<feature type="signal peptide" evidence="1">
    <location>
        <begin position="1"/>
        <end position="21"/>
    </location>
</feature>
<feature type="chain" id="PRO_5012691041" evidence="1">
    <location>
        <begin position="22"/>
        <end position="94"/>
    </location>
</feature>
<dbReference type="RefSeq" id="WP_088712097.1">
    <property type="nucleotide sequence ID" value="NZ_NFZT01000001.1"/>
</dbReference>
<evidence type="ECO:0000256" key="1">
    <source>
        <dbReference type="SAM" id="SignalP"/>
    </source>
</evidence>
<gene>
    <name evidence="2" type="ORF">B5C34_07480</name>
</gene>
<evidence type="ECO:0000313" key="2">
    <source>
        <dbReference type="EMBL" id="OWV33312.1"/>
    </source>
</evidence>
<dbReference type="EMBL" id="NFZT01000001">
    <property type="protein sequence ID" value="OWV33312.1"/>
    <property type="molecule type" value="Genomic_DNA"/>
</dbReference>
<protein>
    <submittedName>
        <fullName evidence="2">Uncharacterized protein</fullName>
    </submittedName>
</protein>
<dbReference type="OrthoDB" id="7411229at2"/>
<sequence length="94" mass="10241">MTKFISTALAAGLLLAAPSYAQTEKVSVEEANEGLERDDPNFLRCKRMKVIGSLTKRKEVCMTNREWEEARVRGRSGARAIVDSGMPGALPGSN</sequence>
<keyword evidence="3" id="KW-1185">Reference proteome</keyword>